<dbReference type="InterPro" id="IPR020011">
    <property type="entry name" value="FimV_C"/>
</dbReference>
<dbReference type="InterPro" id="IPR038440">
    <property type="entry name" value="FimV_C_sf"/>
</dbReference>
<feature type="compositionally biased region" description="Polar residues" evidence="1">
    <location>
        <begin position="159"/>
        <end position="175"/>
    </location>
</feature>
<feature type="compositionally biased region" description="Basic and acidic residues" evidence="1">
    <location>
        <begin position="854"/>
        <end position="869"/>
    </location>
</feature>
<gene>
    <name evidence="3" type="ORF">CKO40_04800</name>
</gene>
<dbReference type="NCBIfam" id="TIGR03505">
    <property type="entry name" value="FimV_core"/>
    <property type="match status" value="1"/>
</dbReference>
<feature type="compositionally biased region" description="Low complexity" evidence="1">
    <location>
        <begin position="191"/>
        <end position="203"/>
    </location>
</feature>
<feature type="compositionally biased region" description="Acidic residues" evidence="1">
    <location>
        <begin position="803"/>
        <end position="815"/>
    </location>
</feature>
<dbReference type="NCBIfam" id="TIGR03504">
    <property type="entry name" value="FimV_Cterm"/>
    <property type="match status" value="1"/>
</dbReference>
<organism evidence="3 4">
    <name type="scientific">Halochromatium glycolicum</name>
    <dbReference type="NCBI Taxonomy" id="85075"/>
    <lineage>
        <taxon>Bacteria</taxon>
        <taxon>Pseudomonadati</taxon>
        <taxon>Pseudomonadota</taxon>
        <taxon>Gammaproteobacteria</taxon>
        <taxon>Chromatiales</taxon>
        <taxon>Chromatiaceae</taxon>
        <taxon>Halochromatium</taxon>
    </lineage>
</organism>
<proteinExistence type="predicted"/>
<evidence type="ECO:0000256" key="1">
    <source>
        <dbReference type="SAM" id="MobiDB-lite"/>
    </source>
</evidence>
<feature type="compositionally biased region" description="Low complexity" evidence="1">
    <location>
        <begin position="764"/>
        <end position="782"/>
    </location>
</feature>
<feature type="domain" description="FimV N-terminal" evidence="2">
    <location>
        <begin position="39"/>
        <end position="146"/>
    </location>
</feature>
<feature type="region of interest" description="Disordered" evidence="1">
    <location>
        <begin position="575"/>
        <end position="651"/>
    </location>
</feature>
<dbReference type="Gene3D" id="1.20.58.2200">
    <property type="match status" value="1"/>
</dbReference>
<feature type="region of interest" description="Disordered" evidence="1">
    <location>
        <begin position="933"/>
        <end position="959"/>
    </location>
</feature>
<feature type="compositionally biased region" description="Low complexity" evidence="1">
    <location>
        <begin position="446"/>
        <end position="459"/>
    </location>
</feature>
<reference evidence="3" key="1">
    <citation type="submission" date="2017-08" db="EMBL/GenBank/DDBJ databases">
        <authorList>
            <person name="Imhoff J.F."/>
            <person name="Rahn T."/>
            <person name="Kuenzel S."/>
            <person name="Neulinger S.C."/>
        </authorList>
    </citation>
    <scope>NUCLEOTIDE SEQUENCE</scope>
    <source>
        <strain evidence="3">DSM 11080</strain>
    </source>
</reference>
<dbReference type="Proteomes" id="UP001296776">
    <property type="component" value="Unassembled WGS sequence"/>
</dbReference>
<dbReference type="EMBL" id="NRSJ01000005">
    <property type="protein sequence ID" value="MBK1703880.1"/>
    <property type="molecule type" value="Genomic_DNA"/>
</dbReference>
<protein>
    <recommendedName>
        <fullName evidence="2">FimV N-terminal domain-containing protein</fullName>
    </recommendedName>
</protein>
<feature type="region of interest" description="Disordered" evidence="1">
    <location>
        <begin position="1042"/>
        <end position="1063"/>
    </location>
</feature>
<dbReference type="InterPro" id="IPR020012">
    <property type="entry name" value="LysM_FimV"/>
</dbReference>
<accession>A0AAJ0X9B4</accession>
<reference evidence="3" key="2">
    <citation type="journal article" date="2020" name="Microorganisms">
        <title>Osmotic Adaptation and Compatible Solute Biosynthesis of Phototrophic Bacteria as Revealed from Genome Analyses.</title>
        <authorList>
            <person name="Imhoff J.F."/>
            <person name="Rahn T."/>
            <person name="Kunzel S."/>
            <person name="Keller A."/>
            <person name="Neulinger S.C."/>
        </authorList>
    </citation>
    <scope>NUCLEOTIDE SEQUENCE</scope>
    <source>
        <strain evidence="3">DSM 11080</strain>
    </source>
</reference>
<feature type="region of interest" description="Disordered" evidence="1">
    <location>
        <begin position="971"/>
        <end position="1004"/>
    </location>
</feature>
<feature type="region of interest" description="Disordered" evidence="1">
    <location>
        <begin position="747"/>
        <end position="869"/>
    </location>
</feature>
<feature type="compositionally biased region" description="Acidic residues" evidence="1">
    <location>
        <begin position="630"/>
        <end position="640"/>
    </location>
</feature>
<name>A0AAJ0X9B4_9GAMM</name>
<keyword evidence="4" id="KW-1185">Reference proteome</keyword>
<dbReference type="InterPro" id="IPR057840">
    <property type="entry name" value="FimV_N"/>
</dbReference>
<evidence type="ECO:0000313" key="4">
    <source>
        <dbReference type="Proteomes" id="UP001296776"/>
    </source>
</evidence>
<feature type="region of interest" description="Disordered" evidence="1">
    <location>
        <begin position="149"/>
        <end position="216"/>
    </location>
</feature>
<evidence type="ECO:0000259" key="2">
    <source>
        <dbReference type="Pfam" id="PF25800"/>
    </source>
</evidence>
<evidence type="ECO:0000313" key="3">
    <source>
        <dbReference type="EMBL" id="MBK1703880.1"/>
    </source>
</evidence>
<feature type="region of interest" description="Disordered" evidence="1">
    <location>
        <begin position="338"/>
        <end position="358"/>
    </location>
</feature>
<dbReference type="AlphaFoldDB" id="A0AAJ0X9B4"/>
<feature type="compositionally biased region" description="Polar residues" evidence="1">
    <location>
        <begin position="513"/>
        <end position="530"/>
    </location>
</feature>
<feature type="compositionally biased region" description="Low complexity" evidence="1">
    <location>
        <begin position="498"/>
        <end position="507"/>
    </location>
</feature>
<comment type="caution">
    <text evidence="3">The sequence shown here is derived from an EMBL/GenBank/DDBJ whole genome shotgun (WGS) entry which is preliminary data.</text>
</comment>
<dbReference type="RefSeq" id="WP_200345046.1">
    <property type="nucleotide sequence ID" value="NZ_NRSJ01000005.1"/>
</dbReference>
<feature type="region of interest" description="Disordered" evidence="1">
    <location>
        <begin position="446"/>
        <end position="532"/>
    </location>
</feature>
<sequence>MRGASSSDNSDRIVAQAAIGLGSLFAILCLLWGEPAGALGVGEMRTQSALNQPFYGEIRLFDVDENGLDNVKASLASRSAFEQAGIERPHSLTRLQFRPMIGPGGEPIIQVVTREPVREPYLDMLVEVVWPDGRLLKEYAVLLDPPAVGGARNARESQPRQGLTPRSQQTRSSPFVQAAEAGSGRSGPEDQQSAPSSVPSQASELTDEGRAARVQVPASASEVRFPLHVGPVPPGAGLARIARQIAPPGATVEQTALALYRNNQHAFLGGDINRLRLGAELSIPSAAELFVLDPETAVRVYRAALAGRDVARAPLTDRDVELRIATGDGWETAGGASEGLAQAAATQGAETAQPAATTPPGAAELEAEMLLVREASEANRQEATELRERIRALEARLDDIQRLLALRNQQLAQLALTGAASQSADIDARADEADAALDEADAAVDEATATAENGAATPASPSERAEGATDSAAQERTADGHSETAAAAESGQRERAAAVEPASPAPEIESRPQSETATAARTVPEQQSEPEPSALIKGWLDSLPAWAMPVAGGAIVLVLLALLIQRRRQQAQLAATPALEEDTDAGEGPSADAPNAQHLEPERPTTRPLPNALVVGPLSPTKPSKTVVDTDTDTETEVEAETVAPGPEDHEPLDRLAEADIYLGYGRYRDAAHVLNEIAAEQPSPQLRFKLAEIYAAAKDEQALASLADEMRAAGDPEVDPERWAQIQGAFDAVGAGVSADEEEPLTLDALPDPDRPSARSSRPDAPVDAAPAPDLELASAPTQQVMPERAPEAPEESAQGAESDELFLDLDELDGLEKGGYAASDPLSSSPETDAAREGSAPRGLPIPELIDEADRDHVSDDSELNDKERLELDLAALGDLMDESAHTGVTDSAAADLGAAAPVTADPVAADPVAADPVAADRAVADRAVAGPAAVKGPSLEREQDEPLELPTLSGLPDEAVELERSLTATSANESGESAEAVLIPPTAPSGASDADGGWPLESEDWDEVSLKLDLARAYLDMGDSEAAATILNEVVAEGREEQRQEAGALLARLGSDDPSG</sequence>
<dbReference type="Pfam" id="PF25800">
    <property type="entry name" value="FimV_N"/>
    <property type="match status" value="1"/>
</dbReference>